<dbReference type="Gene3D" id="3.40.50.300">
    <property type="entry name" value="P-loop containing nucleotide triphosphate hydrolases"/>
    <property type="match status" value="1"/>
</dbReference>
<evidence type="ECO:0000256" key="2">
    <source>
        <dbReference type="ARBA" id="ARBA00022695"/>
    </source>
</evidence>
<dbReference type="Pfam" id="PF06144">
    <property type="entry name" value="DNA_pol3_delta"/>
    <property type="match status" value="1"/>
</dbReference>
<keyword evidence="1" id="KW-0808">Transferase</keyword>
<keyword evidence="3" id="KW-0235">DNA replication</keyword>
<gene>
    <name evidence="7" type="ORF">CfE428DRAFT_2747</name>
</gene>
<dbReference type="PANTHER" id="PTHR34388:SF1">
    <property type="entry name" value="DNA POLYMERASE III SUBUNIT DELTA"/>
    <property type="match status" value="1"/>
</dbReference>
<dbReference type="GO" id="GO:0006261">
    <property type="term" value="P:DNA-templated DNA replication"/>
    <property type="evidence" value="ECO:0007669"/>
    <property type="project" value="TreeGrafter"/>
</dbReference>
<comment type="caution">
    <text evidence="7">The sequence shown here is derived from an EMBL/GenBank/DDBJ whole genome shotgun (WGS) entry which is preliminary data.</text>
</comment>
<evidence type="ECO:0000256" key="5">
    <source>
        <dbReference type="SAM" id="Phobius"/>
    </source>
</evidence>
<organism evidence="7 8">
    <name type="scientific">Chthoniobacter flavus Ellin428</name>
    <dbReference type="NCBI Taxonomy" id="497964"/>
    <lineage>
        <taxon>Bacteria</taxon>
        <taxon>Pseudomonadati</taxon>
        <taxon>Verrucomicrobiota</taxon>
        <taxon>Spartobacteria</taxon>
        <taxon>Chthoniobacterales</taxon>
        <taxon>Chthoniobacteraceae</taxon>
        <taxon>Chthoniobacter</taxon>
    </lineage>
</organism>
<feature type="domain" description="DNA polymerase III delta N-terminal" evidence="6">
    <location>
        <begin position="102"/>
        <end position="187"/>
    </location>
</feature>
<evidence type="ECO:0000259" key="6">
    <source>
        <dbReference type="Pfam" id="PF06144"/>
    </source>
</evidence>
<reference evidence="7 8" key="1">
    <citation type="journal article" date="2011" name="J. Bacteriol.">
        <title>Genome sequence of Chthoniobacter flavus Ellin428, an aerobic heterotrophic soil bacterium.</title>
        <authorList>
            <person name="Kant R."/>
            <person name="van Passel M.W."/>
            <person name="Palva A."/>
            <person name="Lucas S."/>
            <person name="Lapidus A."/>
            <person name="Glavina Del Rio T."/>
            <person name="Dalin E."/>
            <person name="Tice H."/>
            <person name="Bruce D."/>
            <person name="Goodwin L."/>
            <person name="Pitluck S."/>
            <person name="Larimer F.W."/>
            <person name="Land M.L."/>
            <person name="Hauser L."/>
            <person name="Sangwan P."/>
            <person name="de Vos W.M."/>
            <person name="Janssen P.H."/>
            <person name="Smidt H."/>
        </authorList>
    </citation>
    <scope>NUCLEOTIDE SEQUENCE [LARGE SCALE GENOMIC DNA]</scope>
    <source>
        <strain evidence="7 8">Ellin428</strain>
    </source>
</reference>
<keyword evidence="2" id="KW-0548">Nucleotidyltransferase</keyword>
<evidence type="ECO:0000256" key="1">
    <source>
        <dbReference type="ARBA" id="ARBA00022679"/>
    </source>
</evidence>
<evidence type="ECO:0000256" key="4">
    <source>
        <dbReference type="ARBA" id="ARBA00022932"/>
    </source>
</evidence>
<dbReference type="Proteomes" id="UP000005824">
    <property type="component" value="Unassembled WGS sequence"/>
</dbReference>
<protein>
    <submittedName>
        <fullName evidence="7">DNA polymerase III, delta subunit</fullName>
    </submittedName>
</protein>
<dbReference type="PANTHER" id="PTHR34388">
    <property type="entry name" value="DNA POLYMERASE III SUBUNIT DELTA"/>
    <property type="match status" value="1"/>
</dbReference>
<name>B4D1F9_9BACT</name>
<dbReference type="InterPro" id="IPR005790">
    <property type="entry name" value="DNA_polIII_delta"/>
</dbReference>
<dbReference type="GO" id="GO:0009360">
    <property type="term" value="C:DNA polymerase III complex"/>
    <property type="evidence" value="ECO:0007669"/>
    <property type="project" value="InterPro"/>
</dbReference>
<dbReference type="GO" id="GO:0003887">
    <property type="term" value="F:DNA-directed DNA polymerase activity"/>
    <property type="evidence" value="ECO:0007669"/>
    <property type="project" value="UniProtKB-KW"/>
</dbReference>
<dbReference type="InterPro" id="IPR027417">
    <property type="entry name" value="P-loop_NTPase"/>
</dbReference>
<evidence type="ECO:0000313" key="8">
    <source>
        <dbReference type="Proteomes" id="UP000005824"/>
    </source>
</evidence>
<evidence type="ECO:0000313" key="7">
    <source>
        <dbReference type="EMBL" id="EDY19571.1"/>
    </source>
</evidence>
<dbReference type="AlphaFoldDB" id="B4D1F9"/>
<dbReference type="InterPro" id="IPR010372">
    <property type="entry name" value="DNA_pol3_delta_N"/>
</dbReference>
<keyword evidence="5" id="KW-0812">Transmembrane</keyword>
<keyword evidence="5" id="KW-1133">Transmembrane helix</keyword>
<dbReference type="NCBIfam" id="TIGR01128">
    <property type="entry name" value="holA"/>
    <property type="match status" value="1"/>
</dbReference>
<dbReference type="SUPFAM" id="SSF52540">
    <property type="entry name" value="P-loop containing nucleoside triphosphate hydrolases"/>
    <property type="match status" value="1"/>
</dbReference>
<feature type="transmembrane region" description="Helical" evidence="5">
    <location>
        <begin position="299"/>
        <end position="322"/>
    </location>
</feature>
<dbReference type="EMBL" id="ABVL01000007">
    <property type="protein sequence ID" value="EDY19571.1"/>
    <property type="molecule type" value="Genomic_DNA"/>
</dbReference>
<dbReference type="eggNOG" id="COG1466">
    <property type="taxonomic scope" value="Bacteria"/>
</dbReference>
<dbReference type="InParanoid" id="B4D1F9"/>
<evidence type="ECO:0000256" key="3">
    <source>
        <dbReference type="ARBA" id="ARBA00022705"/>
    </source>
</evidence>
<keyword evidence="5" id="KW-0472">Membrane</keyword>
<dbReference type="Gene3D" id="1.20.272.10">
    <property type="match status" value="1"/>
</dbReference>
<dbReference type="STRING" id="497964.CfE428DRAFT_2747"/>
<dbReference type="Gene3D" id="1.10.8.60">
    <property type="match status" value="1"/>
</dbReference>
<accession>B4D1F9</accession>
<keyword evidence="4" id="KW-0239">DNA-directed DNA polymerase</keyword>
<proteinExistence type="predicted"/>
<dbReference type="GO" id="GO:0003677">
    <property type="term" value="F:DNA binding"/>
    <property type="evidence" value="ECO:0007669"/>
    <property type="project" value="InterPro"/>
</dbReference>
<keyword evidence="8" id="KW-1185">Reference proteome</keyword>
<sequence>MKRLYDYSRAPQLVFLHKLTTSFRRQRRRWRELASPEAGRYGVGFQEFMPVAKAKTSAQIYAVVGSDESEVKRVAREHADRMAPKGGDEFATDIIDGVADNADQAAGRIHQTIEALLTFPFFGGEKLVWLKNANFLADTPMGRAGGVTEALEKLAETLSGGMPESTRFLLSAIDVDKRRSFYKGLGKLGKVEVFDKVDASKSGWEEEAAALARQRAEDRGLQFSGDALELFALSTGGDRRVMENELEKLDLYLGAARRAVSVEDVRDLVPLSRAGVVFELGNALAARDLNRSLALLDQLFFQGETAIGILLVAIIPTVRSLLIAKDLMTRHKLSRPQQPFFFGKTLERLPEAATAHLPRKKDGTVNAFALGLAAMHAHRYETRELQGAFQACLEANLRLVTSSMEAEIVLSQLLVRVIAPGLSKPK</sequence>